<evidence type="ECO:0000256" key="5">
    <source>
        <dbReference type="ARBA" id="ARBA00022679"/>
    </source>
</evidence>
<evidence type="ECO:0000256" key="8">
    <source>
        <dbReference type="ARBA" id="ARBA00023136"/>
    </source>
</evidence>
<feature type="domain" description="Glycosyltransferase 2-like" evidence="10">
    <location>
        <begin position="41"/>
        <end position="196"/>
    </location>
</feature>
<evidence type="ECO:0000256" key="1">
    <source>
        <dbReference type="ARBA" id="ARBA00004141"/>
    </source>
</evidence>
<dbReference type="Gene3D" id="3.90.550.10">
    <property type="entry name" value="Spore Coat Polysaccharide Biosynthesis Protein SpsA, Chain A"/>
    <property type="match status" value="1"/>
</dbReference>
<evidence type="ECO:0000256" key="9">
    <source>
        <dbReference type="SAM" id="Phobius"/>
    </source>
</evidence>
<feature type="transmembrane region" description="Helical" evidence="9">
    <location>
        <begin position="310"/>
        <end position="331"/>
    </location>
</feature>
<sequence length="345" mass="39751">MLIYVVLLTLPIMADILLLYQIVKEIKLKRSVRGDFKGKVSVIVPVRGVDINADNNIKSLLSQDYEDYEVIYVVDELRDPIVDVLKKYNVKIVVSEETCSHCSGKIRAQLTGLKYAKGDIIVFADSDTYYPKNWLKDLVSPLSNYVATTVFSWPKPYRLSIKNLIRAGFWTFGFESQAIGGTFLWGGSMAFRRDFFNNDVMEDLKTQWCDDCTLSRLAKERGKIGFVFNAMPLNVFDEKDLLRWAKRQILTVRMYSNKGYKGFLIVAFFFSLFIFLFFLTNNDFFLTPMLIWIIKNLIRGSFTIGITNSIIPSIMSVPAIFFTLAVAVLAYKEKNIFWRGKVYKL</sequence>
<comment type="subcellular location">
    <subcellularLocation>
        <location evidence="1">Membrane</location>
        <topology evidence="1">Multi-pass membrane protein</topology>
    </subcellularLocation>
</comment>
<dbReference type="PANTHER" id="PTHR12726:SF0">
    <property type="entry name" value="CERAMIDE GLUCOSYLTRANSFERASE"/>
    <property type="match status" value="1"/>
</dbReference>
<dbReference type="SUPFAM" id="SSF53448">
    <property type="entry name" value="Nucleotide-diphospho-sugar transferases"/>
    <property type="match status" value="1"/>
</dbReference>
<dbReference type="InterPro" id="IPR025993">
    <property type="entry name" value="Ceramide_glucosylTrfase"/>
</dbReference>
<organism evidence="11 12">
    <name type="scientific">Stygiolobus azoricus</name>
    <dbReference type="NCBI Taxonomy" id="41675"/>
    <lineage>
        <taxon>Archaea</taxon>
        <taxon>Thermoproteota</taxon>
        <taxon>Thermoprotei</taxon>
        <taxon>Sulfolobales</taxon>
        <taxon>Sulfolobaceae</taxon>
        <taxon>Stygiolobus</taxon>
    </lineage>
</organism>
<dbReference type="RefSeq" id="WP_156007338.1">
    <property type="nucleotide sequence ID" value="NZ_CP045483.1"/>
</dbReference>
<dbReference type="GO" id="GO:0008120">
    <property type="term" value="F:ceramide glucosyltransferase activity"/>
    <property type="evidence" value="ECO:0007669"/>
    <property type="project" value="TreeGrafter"/>
</dbReference>
<comment type="pathway">
    <text evidence="2">Lipid metabolism; sphingolipid metabolism.</text>
</comment>
<dbReference type="InterPro" id="IPR001173">
    <property type="entry name" value="Glyco_trans_2-like"/>
</dbReference>
<dbReference type="GO" id="GO:0006679">
    <property type="term" value="P:glucosylceramide biosynthetic process"/>
    <property type="evidence" value="ECO:0007669"/>
    <property type="project" value="TreeGrafter"/>
</dbReference>
<feature type="transmembrane region" description="Helical" evidence="9">
    <location>
        <begin position="262"/>
        <end position="280"/>
    </location>
</feature>
<reference evidence="11 12" key="1">
    <citation type="submission" date="2019-10" db="EMBL/GenBank/DDBJ databases">
        <title>Genome Sequences from Six Type Strain Members of the Archaeal Family Sulfolobaceae: Acidianus ambivalens, Acidianus infernus, Metallosphaera prunae, Stygiolobus azoricus, Sulfolobus metallicus, and Sulfurisphaera ohwakuensis.</title>
        <authorList>
            <person name="Counts J.A."/>
            <person name="Kelly R.M."/>
        </authorList>
    </citation>
    <scope>NUCLEOTIDE SEQUENCE [LARGE SCALE GENOMIC DNA]</scope>
    <source>
        <strain evidence="11 12">FC6</strain>
    </source>
</reference>
<dbReference type="InterPro" id="IPR029044">
    <property type="entry name" value="Nucleotide-diphossugar_trans"/>
</dbReference>
<comment type="pathway">
    <text evidence="3">Sphingolipid metabolism.</text>
</comment>
<dbReference type="AlphaFoldDB" id="A0A650CQ76"/>
<accession>A0A650CQ76</accession>
<keyword evidence="6 9" id="KW-0812">Transmembrane</keyword>
<dbReference type="KEGG" id="sazo:D1868_08325"/>
<evidence type="ECO:0000256" key="6">
    <source>
        <dbReference type="ARBA" id="ARBA00022692"/>
    </source>
</evidence>
<keyword evidence="7 9" id="KW-1133">Transmembrane helix</keyword>
<keyword evidence="4" id="KW-0328">Glycosyltransferase</keyword>
<dbReference type="GO" id="GO:0016020">
    <property type="term" value="C:membrane"/>
    <property type="evidence" value="ECO:0007669"/>
    <property type="project" value="UniProtKB-SubCell"/>
</dbReference>
<keyword evidence="12" id="KW-1185">Reference proteome</keyword>
<name>A0A650CQ76_9CREN</name>
<evidence type="ECO:0000259" key="10">
    <source>
        <dbReference type="Pfam" id="PF00535"/>
    </source>
</evidence>
<evidence type="ECO:0000313" key="12">
    <source>
        <dbReference type="Proteomes" id="UP000423396"/>
    </source>
</evidence>
<keyword evidence="8 9" id="KW-0472">Membrane</keyword>
<dbReference type="EMBL" id="CP045483">
    <property type="protein sequence ID" value="QGR19989.1"/>
    <property type="molecule type" value="Genomic_DNA"/>
</dbReference>
<keyword evidence="5 11" id="KW-0808">Transferase</keyword>
<evidence type="ECO:0000256" key="4">
    <source>
        <dbReference type="ARBA" id="ARBA00022676"/>
    </source>
</evidence>
<dbReference type="OrthoDB" id="27596at2157"/>
<evidence type="ECO:0000313" key="11">
    <source>
        <dbReference type="EMBL" id="QGR19989.1"/>
    </source>
</evidence>
<protein>
    <submittedName>
        <fullName evidence="11">Glycosyltransferase</fullName>
    </submittedName>
</protein>
<evidence type="ECO:0000256" key="3">
    <source>
        <dbReference type="ARBA" id="ARBA00004991"/>
    </source>
</evidence>
<dbReference type="Pfam" id="PF00535">
    <property type="entry name" value="Glycos_transf_2"/>
    <property type="match status" value="1"/>
</dbReference>
<feature type="transmembrane region" description="Helical" evidence="9">
    <location>
        <begin position="6"/>
        <end position="23"/>
    </location>
</feature>
<proteinExistence type="predicted"/>
<dbReference type="PANTHER" id="PTHR12726">
    <property type="entry name" value="CERAMIDE GLUCOSYLTRANSFERASE"/>
    <property type="match status" value="1"/>
</dbReference>
<evidence type="ECO:0000256" key="2">
    <source>
        <dbReference type="ARBA" id="ARBA00004760"/>
    </source>
</evidence>
<evidence type="ECO:0000256" key="7">
    <source>
        <dbReference type="ARBA" id="ARBA00022989"/>
    </source>
</evidence>
<dbReference type="Proteomes" id="UP000423396">
    <property type="component" value="Chromosome"/>
</dbReference>
<gene>
    <name evidence="11" type="ORF">D1868_08325</name>
</gene>
<dbReference type="GeneID" id="42799069"/>